<evidence type="ECO:0000256" key="2">
    <source>
        <dbReference type="ARBA" id="ARBA00022679"/>
    </source>
</evidence>
<dbReference type="SUPFAM" id="SSF53271">
    <property type="entry name" value="PRTase-like"/>
    <property type="match status" value="1"/>
</dbReference>
<dbReference type="Gene3D" id="3.40.50.2020">
    <property type="match status" value="1"/>
</dbReference>
<dbReference type="PANTHER" id="PTHR43363">
    <property type="entry name" value="HYPOXANTHINE PHOSPHORIBOSYLTRANSFERASE"/>
    <property type="match status" value="1"/>
</dbReference>
<dbReference type="GO" id="GO:0016757">
    <property type="term" value="F:glycosyltransferase activity"/>
    <property type="evidence" value="ECO:0007669"/>
    <property type="project" value="UniProtKB-KW"/>
</dbReference>
<name>A0A840EUE7_9FLAO</name>
<dbReference type="CDD" id="cd06223">
    <property type="entry name" value="PRTases_typeI"/>
    <property type="match status" value="1"/>
</dbReference>
<dbReference type="RefSeq" id="WP_183477446.1">
    <property type="nucleotide sequence ID" value="NZ_JACIFO010000005.1"/>
</dbReference>
<organism evidence="3 4">
    <name type="scientific">Mesonia hippocampi</name>
    <dbReference type="NCBI Taxonomy" id="1628250"/>
    <lineage>
        <taxon>Bacteria</taxon>
        <taxon>Pseudomonadati</taxon>
        <taxon>Bacteroidota</taxon>
        <taxon>Flavobacteriia</taxon>
        <taxon>Flavobacteriales</taxon>
        <taxon>Flavobacteriaceae</taxon>
        <taxon>Mesonia</taxon>
    </lineage>
</organism>
<evidence type="ECO:0000313" key="4">
    <source>
        <dbReference type="Proteomes" id="UP000553034"/>
    </source>
</evidence>
<dbReference type="EMBL" id="JACIFO010000005">
    <property type="protein sequence ID" value="MBB4119086.1"/>
    <property type="molecule type" value="Genomic_DNA"/>
</dbReference>
<proteinExistence type="predicted"/>
<dbReference type="InterPro" id="IPR029057">
    <property type="entry name" value="PRTase-like"/>
</dbReference>
<dbReference type="PANTHER" id="PTHR43363:SF1">
    <property type="entry name" value="HYPOXANTHINE-GUANINE PHOSPHORIBOSYLTRANSFERASE"/>
    <property type="match status" value="1"/>
</dbReference>
<keyword evidence="4" id="KW-1185">Reference proteome</keyword>
<dbReference type="InterPro" id="IPR000836">
    <property type="entry name" value="PRTase_dom"/>
</dbReference>
<protein>
    <submittedName>
        <fullName evidence="3">Hypoxanthine phosphoribosyltransferase</fullName>
    </submittedName>
</protein>
<dbReference type="Proteomes" id="UP000553034">
    <property type="component" value="Unassembled WGS sequence"/>
</dbReference>
<sequence length="195" mass="22879">MKVETLDEKQVSIALTQLVQEIDFRPELIVGILNGSAEIIKYLKQQDKFSESVFYQVKLQRKQETVKRKKIMRFLAKQLPYFIVDFLRKLESAKARKSIAAITKENLEKTKIIPIEIAFKKEPQTILIIDDAIDTGKTMYVVKKQLQQKFPKATVYVACIAWTLTEAIVKPDYFWKKEVLIRYPWSKDYKSRKNA</sequence>
<comment type="caution">
    <text evidence="3">The sequence shown here is derived from an EMBL/GenBank/DDBJ whole genome shotgun (WGS) entry which is preliminary data.</text>
</comment>
<reference evidence="3 4" key="1">
    <citation type="submission" date="2020-08" db="EMBL/GenBank/DDBJ databases">
        <title>Genomic Encyclopedia of Type Strains, Phase IV (KMG-IV): sequencing the most valuable type-strain genomes for metagenomic binning, comparative biology and taxonomic classification.</title>
        <authorList>
            <person name="Goeker M."/>
        </authorList>
    </citation>
    <scope>NUCLEOTIDE SEQUENCE [LARGE SCALE GENOMIC DNA]</scope>
    <source>
        <strain evidence="3 4">DSM 29568</strain>
    </source>
</reference>
<keyword evidence="1 3" id="KW-0328">Glycosyltransferase</keyword>
<gene>
    <name evidence="3" type="ORF">GGR32_001382</name>
</gene>
<accession>A0A840EUE7</accession>
<evidence type="ECO:0000256" key="1">
    <source>
        <dbReference type="ARBA" id="ARBA00022676"/>
    </source>
</evidence>
<keyword evidence="2 3" id="KW-0808">Transferase</keyword>
<evidence type="ECO:0000313" key="3">
    <source>
        <dbReference type="EMBL" id="MBB4119086.1"/>
    </source>
</evidence>
<dbReference type="AlphaFoldDB" id="A0A840EUE7"/>